<accession>A0ABN7W9M0</accession>
<dbReference type="Proteomes" id="UP000789901">
    <property type="component" value="Unassembled WGS sequence"/>
</dbReference>
<evidence type="ECO:0000313" key="4">
    <source>
        <dbReference type="Proteomes" id="UP000789901"/>
    </source>
</evidence>
<feature type="region of interest" description="Disordered" evidence="2">
    <location>
        <begin position="1"/>
        <end position="22"/>
    </location>
</feature>
<organism evidence="3 4">
    <name type="scientific">Gigaspora margarita</name>
    <dbReference type="NCBI Taxonomy" id="4874"/>
    <lineage>
        <taxon>Eukaryota</taxon>
        <taxon>Fungi</taxon>
        <taxon>Fungi incertae sedis</taxon>
        <taxon>Mucoromycota</taxon>
        <taxon>Glomeromycotina</taxon>
        <taxon>Glomeromycetes</taxon>
        <taxon>Diversisporales</taxon>
        <taxon>Gigasporaceae</taxon>
        <taxon>Gigaspora</taxon>
    </lineage>
</organism>
<sequence>MHDRQQVNSITKELEKSPQKTALERINEARLKREQQAKLFEKERDKLLQNILNHNKELAKLKKQNDHEKRSCLIAEHKFISSQQAEIAGSRIEPEKTKEDEVRRIFCDALISQLRNGKSDSINSTKAYAPITNKEIQMEFINILKTEHP</sequence>
<gene>
    <name evidence="3" type="ORF">GMARGA_LOCUS28299</name>
</gene>
<proteinExistence type="predicted"/>
<evidence type="ECO:0000313" key="3">
    <source>
        <dbReference type="EMBL" id="CAG8823285.1"/>
    </source>
</evidence>
<name>A0ABN7W9M0_GIGMA</name>
<dbReference type="EMBL" id="CAJVQB010035969">
    <property type="protein sequence ID" value="CAG8823285.1"/>
    <property type="molecule type" value="Genomic_DNA"/>
</dbReference>
<evidence type="ECO:0000256" key="2">
    <source>
        <dbReference type="SAM" id="MobiDB-lite"/>
    </source>
</evidence>
<keyword evidence="1" id="KW-0175">Coiled coil</keyword>
<protein>
    <submittedName>
        <fullName evidence="3">20141_t:CDS:1</fullName>
    </submittedName>
</protein>
<keyword evidence="4" id="KW-1185">Reference proteome</keyword>
<reference evidence="3 4" key="1">
    <citation type="submission" date="2021-06" db="EMBL/GenBank/DDBJ databases">
        <authorList>
            <person name="Kallberg Y."/>
            <person name="Tangrot J."/>
            <person name="Rosling A."/>
        </authorList>
    </citation>
    <scope>NUCLEOTIDE SEQUENCE [LARGE SCALE GENOMIC DNA]</scope>
    <source>
        <strain evidence="3 4">120-4 pot B 10/14</strain>
    </source>
</reference>
<feature type="compositionally biased region" description="Basic and acidic residues" evidence="2">
    <location>
        <begin position="12"/>
        <end position="22"/>
    </location>
</feature>
<feature type="coiled-coil region" evidence="1">
    <location>
        <begin position="37"/>
        <end position="71"/>
    </location>
</feature>
<feature type="compositionally biased region" description="Polar residues" evidence="2">
    <location>
        <begin position="1"/>
        <end position="11"/>
    </location>
</feature>
<evidence type="ECO:0000256" key="1">
    <source>
        <dbReference type="SAM" id="Coils"/>
    </source>
</evidence>
<feature type="non-terminal residue" evidence="3">
    <location>
        <position position="149"/>
    </location>
</feature>
<comment type="caution">
    <text evidence="3">The sequence shown here is derived from an EMBL/GenBank/DDBJ whole genome shotgun (WGS) entry which is preliminary data.</text>
</comment>